<evidence type="ECO:0000313" key="18">
    <source>
        <dbReference type="Proteomes" id="UP000065261"/>
    </source>
</evidence>
<evidence type="ECO:0000256" key="8">
    <source>
        <dbReference type="ARBA" id="ARBA00022573"/>
    </source>
</evidence>
<evidence type="ECO:0000313" key="17">
    <source>
        <dbReference type="EMBL" id="ALS34522.1"/>
    </source>
</evidence>
<dbReference type="EC" id="2.7.7.62" evidence="14"/>
<dbReference type="PANTHER" id="PTHR34848:SF1">
    <property type="entry name" value="BIFUNCTIONAL ADENOSYLCOBALAMIN BIOSYNTHESIS PROTEIN COBU"/>
    <property type="match status" value="1"/>
</dbReference>
<evidence type="ECO:0000256" key="9">
    <source>
        <dbReference type="ARBA" id="ARBA00022679"/>
    </source>
</evidence>
<dbReference type="GO" id="GO:0043752">
    <property type="term" value="F:adenosylcobinamide kinase activity"/>
    <property type="evidence" value="ECO:0007669"/>
    <property type="project" value="UniProtKB-EC"/>
</dbReference>
<dbReference type="PANTHER" id="PTHR34848">
    <property type="match status" value="1"/>
</dbReference>
<proteinExistence type="inferred from homology"/>
<dbReference type="GO" id="GO:0008820">
    <property type="term" value="F:cobinamide phosphate guanylyltransferase activity"/>
    <property type="evidence" value="ECO:0007669"/>
    <property type="project" value="UniProtKB-UniRule"/>
</dbReference>
<comment type="catalytic activity">
    <reaction evidence="2 14">
        <text>adenosylcob(III)inamide phosphate + GTP + H(+) = adenosylcob(III)inamide-GDP + diphosphate</text>
        <dbReference type="Rhea" id="RHEA:22712"/>
        <dbReference type="ChEBI" id="CHEBI:15378"/>
        <dbReference type="ChEBI" id="CHEBI:33019"/>
        <dbReference type="ChEBI" id="CHEBI:37565"/>
        <dbReference type="ChEBI" id="CHEBI:58502"/>
        <dbReference type="ChEBI" id="CHEBI:60487"/>
        <dbReference type="EC" id="2.7.7.62"/>
    </reaction>
</comment>
<gene>
    <name evidence="17" type="primary">cobP</name>
    <name evidence="17" type="ORF">PTRA_a3567</name>
</gene>
<dbReference type="RefSeq" id="WP_058374452.1">
    <property type="nucleotide sequence ID" value="NZ_CP011034.1"/>
</dbReference>
<keyword evidence="11 14" id="KW-0418">Kinase</keyword>
<comment type="similarity">
    <text evidence="7 14">Belongs to the CobU/CobP family.</text>
</comment>
<keyword evidence="10 14" id="KW-0547">Nucleotide-binding</keyword>
<evidence type="ECO:0000256" key="2">
    <source>
        <dbReference type="ARBA" id="ARBA00000711"/>
    </source>
</evidence>
<comment type="function">
    <text evidence="4 14">Catalyzes ATP-dependent phosphorylation of adenosylcobinamide and addition of GMP to adenosylcobinamide phosphate.</text>
</comment>
<evidence type="ECO:0000256" key="13">
    <source>
        <dbReference type="ARBA" id="ARBA00023134"/>
    </source>
</evidence>
<dbReference type="Pfam" id="PF02283">
    <property type="entry name" value="CobU"/>
    <property type="match status" value="1"/>
</dbReference>
<dbReference type="PIRSF" id="PIRSF006135">
    <property type="entry name" value="CobU"/>
    <property type="match status" value="1"/>
</dbReference>
<dbReference type="PATRIC" id="fig|1315283.4.peg.3113"/>
<organism evidence="17">
    <name type="scientific">Pseudoalteromonas translucida KMM 520</name>
    <dbReference type="NCBI Taxonomy" id="1315283"/>
    <lineage>
        <taxon>Bacteria</taxon>
        <taxon>Pseudomonadati</taxon>
        <taxon>Pseudomonadota</taxon>
        <taxon>Gammaproteobacteria</taxon>
        <taxon>Alteromonadales</taxon>
        <taxon>Pseudoalteromonadaceae</taxon>
        <taxon>Pseudoalteromonas</taxon>
    </lineage>
</organism>
<dbReference type="InterPro" id="IPR003203">
    <property type="entry name" value="CobU/CobP"/>
</dbReference>
<feature type="binding site" evidence="16">
    <location>
        <begin position="35"/>
        <end position="37"/>
    </location>
    <ligand>
        <name>GTP</name>
        <dbReference type="ChEBI" id="CHEBI:37565"/>
    </ligand>
</feature>
<dbReference type="EMBL" id="CP011034">
    <property type="protein sequence ID" value="ALS34522.1"/>
    <property type="molecule type" value="Genomic_DNA"/>
</dbReference>
<dbReference type="SUPFAM" id="SSF52540">
    <property type="entry name" value="P-loop containing nucleoside triphosphate hydrolases"/>
    <property type="match status" value="1"/>
</dbReference>
<comment type="pathway">
    <text evidence="5 14">Cofactor biosynthesis; adenosylcobalamin biosynthesis; adenosylcobalamin from cob(II)yrinate a,c-diamide: step 6/7.</text>
</comment>
<evidence type="ECO:0000256" key="15">
    <source>
        <dbReference type="PIRSR" id="PIRSR006135-1"/>
    </source>
</evidence>
<evidence type="ECO:0000256" key="7">
    <source>
        <dbReference type="ARBA" id="ARBA00007490"/>
    </source>
</evidence>
<dbReference type="GO" id="GO:0009236">
    <property type="term" value="P:cobalamin biosynthetic process"/>
    <property type="evidence" value="ECO:0007669"/>
    <property type="project" value="UniProtKB-UniRule"/>
</dbReference>
<dbReference type="EC" id="2.7.1.156" evidence="14"/>
<dbReference type="Gene3D" id="3.40.50.300">
    <property type="entry name" value="P-loop containing nucleotide triphosphate hydrolases"/>
    <property type="match status" value="1"/>
</dbReference>
<evidence type="ECO:0000256" key="6">
    <source>
        <dbReference type="ARBA" id="ARBA00005159"/>
    </source>
</evidence>
<evidence type="ECO:0000256" key="16">
    <source>
        <dbReference type="PIRSR" id="PIRSR006135-2"/>
    </source>
</evidence>
<dbReference type="CDD" id="cd00544">
    <property type="entry name" value="CobU"/>
    <property type="match status" value="1"/>
</dbReference>
<feature type="binding site" evidence="16">
    <location>
        <begin position="10"/>
        <end position="17"/>
    </location>
    <ligand>
        <name>GTP</name>
        <dbReference type="ChEBI" id="CHEBI:37565"/>
    </ligand>
</feature>
<keyword evidence="9 14" id="KW-0808">Transferase</keyword>
<evidence type="ECO:0000256" key="1">
    <source>
        <dbReference type="ARBA" id="ARBA00000312"/>
    </source>
</evidence>
<keyword evidence="13 14" id="KW-0342">GTP-binding</keyword>
<evidence type="ECO:0000256" key="10">
    <source>
        <dbReference type="ARBA" id="ARBA00022741"/>
    </source>
</evidence>
<dbReference type="InterPro" id="IPR027417">
    <property type="entry name" value="P-loop_NTPase"/>
</dbReference>
<sequence length="175" mass="19352">MSNSHVLVLGGARSGKSRFAEQLAMKSNKSVIYLATAQPNDDEMQARITRHQKDRPANWQLVEEPIALAKLLKAHSKADNCILVDCLTLWLTNCLCHSDKHCWQTQKAELLAQLKSLPGQVIFVSNEVGHGIVPLGELSRTFVDESGWLHQALAAQVSQVEFIMAGLALTLKNKQ</sequence>
<accession>A0A0U2WMD3</accession>
<evidence type="ECO:0000256" key="3">
    <source>
        <dbReference type="ARBA" id="ARBA00001522"/>
    </source>
</evidence>
<dbReference type="NCBIfam" id="NF004469">
    <property type="entry name" value="PRK05800.1"/>
    <property type="match status" value="1"/>
</dbReference>
<dbReference type="KEGG" id="ptn:PTRA_a3567"/>
<feature type="binding site" evidence="16">
    <location>
        <position position="63"/>
    </location>
    <ligand>
        <name>GTP</name>
        <dbReference type="ChEBI" id="CHEBI:37565"/>
    </ligand>
</feature>
<protein>
    <recommendedName>
        <fullName evidence="14">Bifunctional adenosylcobalamin biosynthesis protein</fullName>
        <ecNumber evidence="14">2.7.1.156</ecNumber>
        <ecNumber evidence="14">2.7.7.62</ecNumber>
    </recommendedName>
</protein>
<feature type="active site" description="GMP-histidine intermediate" evidence="15">
    <location>
        <position position="51"/>
    </location>
</feature>
<keyword evidence="12 14" id="KW-0067">ATP-binding</keyword>
<feature type="binding site" evidence="16">
    <location>
        <position position="85"/>
    </location>
    <ligand>
        <name>GTP</name>
        <dbReference type="ChEBI" id="CHEBI:37565"/>
    </ligand>
</feature>
<comment type="catalytic activity">
    <reaction evidence="3">
        <text>adenosylcob(III)inamide + GTP = adenosylcob(III)inamide phosphate + GDP + H(+)</text>
        <dbReference type="Rhea" id="RHEA:15765"/>
        <dbReference type="ChEBI" id="CHEBI:2480"/>
        <dbReference type="ChEBI" id="CHEBI:15378"/>
        <dbReference type="ChEBI" id="CHEBI:37565"/>
        <dbReference type="ChEBI" id="CHEBI:58189"/>
        <dbReference type="ChEBI" id="CHEBI:58502"/>
        <dbReference type="EC" id="2.7.1.156"/>
    </reaction>
</comment>
<reference evidence="17 18" key="1">
    <citation type="submission" date="2015-03" db="EMBL/GenBank/DDBJ databases">
        <authorList>
            <person name="Murphy D."/>
        </authorList>
    </citation>
    <scope>NUCLEOTIDE SEQUENCE [LARGE SCALE GENOMIC DNA]</scope>
    <source>
        <strain evidence="17 18">KMM 520</strain>
    </source>
</reference>
<evidence type="ECO:0000256" key="11">
    <source>
        <dbReference type="ARBA" id="ARBA00022777"/>
    </source>
</evidence>
<dbReference type="UniPathway" id="UPA00148">
    <property type="reaction ID" value="UER00236"/>
</dbReference>
<dbReference type="AlphaFoldDB" id="A0A0U2WMD3"/>
<keyword evidence="17" id="KW-0548">Nucleotidyltransferase</keyword>
<keyword evidence="8 14" id="KW-0169">Cobalamin biosynthesis</keyword>
<dbReference type="OrthoDB" id="9788370at2"/>
<evidence type="ECO:0000256" key="14">
    <source>
        <dbReference type="PIRNR" id="PIRNR006135"/>
    </source>
</evidence>
<evidence type="ECO:0000256" key="4">
    <source>
        <dbReference type="ARBA" id="ARBA00003889"/>
    </source>
</evidence>
<comment type="pathway">
    <text evidence="6 14">Cofactor biosynthesis; adenosylcobalamin biosynthesis; adenosylcobalamin from cob(II)yrinate a,c-diamide: step 5/7.</text>
</comment>
<dbReference type="Proteomes" id="UP000065261">
    <property type="component" value="Chromosome I"/>
</dbReference>
<dbReference type="GO" id="GO:0005525">
    <property type="term" value="F:GTP binding"/>
    <property type="evidence" value="ECO:0007669"/>
    <property type="project" value="UniProtKB-UniRule"/>
</dbReference>
<dbReference type="GO" id="GO:0005524">
    <property type="term" value="F:ATP binding"/>
    <property type="evidence" value="ECO:0007669"/>
    <property type="project" value="UniProtKB-UniRule"/>
</dbReference>
<name>A0A0U2WMD3_9GAMM</name>
<comment type="catalytic activity">
    <reaction evidence="1 14">
        <text>adenosylcob(III)inamide + ATP = adenosylcob(III)inamide phosphate + ADP + H(+)</text>
        <dbReference type="Rhea" id="RHEA:15769"/>
        <dbReference type="ChEBI" id="CHEBI:2480"/>
        <dbReference type="ChEBI" id="CHEBI:15378"/>
        <dbReference type="ChEBI" id="CHEBI:30616"/>
        <dbReference type="ChEBI" id="CHEBI:58502"/>
        <dbReference type="ChEBI" id="CHEBI:456216"/>
        <dbReference type="EC" id="2.7.1.156"/>
    </reaction>
</comment>
<evidence type="ECO:0000256" key="5">
    <source>
        <dbReference type="ARBA" id="ARBA00004692"/>
    </source>
</evidence>
<evidence type="ECO:0000256" key="12">
    <source>
        <dbReference type="ARBA" id="ARBA00022840"/>
    </source>
</evidence>